<accession>A0A151MDP6</accession>
<proteinExistence type="predicted"/>
<dbReference type="AlphaFoldDB" id="A0A151MDP6"/>
<protein>
    <submittedName>
        <fullName evidence="1">Uncharacterized protein</fullName>
    </submittedName>
</protein>
<sequence length="77" mass="8814">MISPGQAGVEQGGVTQTLSLIRNQAEENASKKHRKPSWRCPIMTREDGVISNYQKRLVDNRKQNGFAIEKLFNWEVK</sequence>
<evidence type="ECO:0000313" key="1">
    <source>
        <dbReference type="EMBL" id="KYO22656.1"/>
    </source>
</evidence>
<name>A0A151MDP6_ALLMI</name>
<gene>
    <name evidence="1" type="ORF">Y1Q_0003172</name>
</gene>
<evidence type="ECO:0000313" key="2">
    <source>
        <dbReference type="Proteomes" id="UP000050525"/>
    </source>
</evidence>
<organism evidence="1 2">
    <name type="scientific">Alligator mississippiensis</name>
    <name type="common">American alligator</name>
    <dbReference type="NCBI Taxonomy" id="8496"/>
    <lineage>
        <taxon>Eukaryota</taxon>
        <taxon>Metazoa</taxon>
        <taxon>Chordata</taxon>
        <taxon>Craniata</taxon>
        <taxon>Vertebrata</taxon>
        <taxon>Euteleostomi</taxon>
        <taxon>Archelosauria</taxon>
        <taxon>Archosauria</taxon>
        <taxon>Crocodylia</taxon>
        <taxon>Alligatoridae</taxon>
        <taxon>Alligatorinae</taxon>
        <taxon>Alligator</taxon>
    </lineage>
</organism>
<keyword evidence="2" id="KW-1185">Reference proteome</keyword>
<dbReference type="EMBL" id="AKHW03006231">
    <property type="protein sequence ID" value="KYO22656.1"/>
    <property type="molecule type" value="Genomic_DNA"/>
</dbReference>
<comment type="caution">
    <text evidence="1">The sequence shown here is derived from an EMBL/GenBank/DDBJ whole genome shotgun (WGS) entry which is preliminary data.</text>
</comment>
<dbReference type="Proteomes" id="UP000050525">
    <property type="component" value="Unassembled WGS sequence"/>
</dbReference>
<reference evidence="1 2" key="1">
    <citation type="journal article" date="2012" name="Genome Biol.">
        <title>Sequencing three crocodilian genomes to illuminate the evolution of archosaurs and amniotes.</title>
        <authorList>
            <person name="St John J.A."/>
            <person name="Braun E.L."/>
            <person name="Isberg S.R."/>
            <person name="Miles L.G."/>
            <person name="Chong A.Y."/>
            <person name="Gongora J."/>
            <person name="Dalzell P."/>
            <person name="Moran C."/>
            <person name="Bed'hom B."/>
            <person name="Abzhanov A."/>
            <person name="Burgess S.C."/>
            <person name="Cooksey A.M."/>
            <person name="Castoe T.A."/>
            <person name="Crawford N.G."/>
            <person name="Densmore L.D."/>
            <person name="Drew J.C."/>
            <person name="Edwards S.V."/>
            <person name="Faircloth B.C."/>
            <person name="Fujita M.K."/>
            <person name="Greenwold M.J."/>
            <person name="Hoffmann F.G."/>
            <person name="Howard J.M."/>
            <person name="Iguchi T."/>
            <person name="Janes D.E."/>
            <person name="Khan S.Y."/>
            <person name="Kohno S."/>
            <person name="de Koning A.J."/>
            <person name="Lance S.L."/>
            <person name="McCarthy F.M."/>
            <person name="McCormack J.E."/>
            <person name="Merchant M.E."/>
            <person name="Peterson D.G."/>
            <person name="Pollock D.D."/>
            <person name="Pourmand N."/>
            <person name="Raney B.J."/>
            <person name="Roessler K.A."/>
            <person name="Sanford J.R."/>
            <person name="Sawyer R.H."/>
            <person name="Schmidt C.J."/>
            <person name="Triplett E.W."/>
            <person name="Tuberville T.D."/>
            <person name="Venegas-Anaya M."/>
            <person name="Howard J.T."/>
            <person name="Jarvis E.D."/>
            <person name="Guillette L.J.Jr."/>
            <person name="Glenn T.C."/>
            <person name="Green R.E."/>
            <person name="Ray D.A."/>
        </authorList>
    </citation>
    <scope>NUCLEOTIDE SEQUENCE [LARGE SCALE GENOMIC DNA]</scope>
    <source>
        <strain evidence="1">KSC_2009_1</strain>
    </source>
</reference>